<reference evidence="1" key="1">
    <citation type="submission" date="2017-05" db="UniProtKB">
        <authorList>
            <consortium name="EnsemblMetazoa"/>
        </authorList>
    </citation>
    <scope>IDENTIFICATION</scope>
</reference>
<protein>
    <submittedName>
        <fullName evidence="1">Uncharacterized protein</fullName>
    </submittedName>
</protein>
<sequence>MSAKRKSLAQQKPQPIGGNIWDVLSHVLKVSHLTRGHSIAHQFKTNQILSDYILKKFRTRRLRLAFSREQVHISPIAPEGGSVNDGIDPVLATLSYSSEDEAVTMVNGAGPDALMAKLDIEAAF</sequence>
<evidence type="ECO:0000313" key="1">
    <source>
        <dbReference type="EnsemblMetazoa" id="Aqu2.1.18481_001"/>
    </source>
</evidence>
<dbReference type="EnsemblMetazoa" id="Aqu2.1.18481_001">
    <property type="protein sequence ID" value="Aqu2.1.18481_001"/>
    <property type="gene ID" value="Aqu2.1.18481"/>
</dbReference>
<proteinExistence type="predicted"/>
<accession>A0A1X7TTI4</accession>
<organism evidence="1">
    <name type="scientific">Amphimedon queenslandica</name>
    <name type="common">Sponge</name>
    <dbReference type="NCBI Taxonomy" id="400682"/>
    <lineage>
        <taxon>Eukaryota</taxon>
        <taxon>Metazoa</taxon>
        <taxon>Porifera</taxon>
        <taxon>Demospongiae</taxon>
        <taxon>Heteroscleromorpha</taxon>
        <taxon>Haplosclerida</taxon>
        <taxon>Niphatidae</taxon>
        <taxon>Amphimedon</taxon>
    </lineage>
</organism>
<dbReference type="InParanoid" id="A0A1X7TTI4"/>
<dbReference type="AlphaFoldDB" id="A0A1X7TTI4"/>
<name>A0A1X7TTI4_AMPQE</name>